<sequence>MPGTDAPIPAPHRAEEGRLARKAFLVMTRRVTVMAAAVDAAFIPSSCCSDRRC</sequence>
<dbReference type="EMBL" id="FNJL01000002">
    <property type="protein sequence ID" value="SDO65058.1"/>
    <property type="molecule type" value="Genomic_DNA"/>
</dbReference>
<reference evidence="2" key="1">
    <citation type="submission" date="2016-10" db="EMBL/GenBank/DDBJ databases">
        <authorList>
            <person name="Varghese N."/>
            <person name="Submissions S."/>
        </authorList>
    </citation>
    <scope>NUCLEOTIDE SEQUENCE [LARGE SCALE GENOMIC DNA]</scope>
    <source>
        <strain evidence="2">DSM 17101</strain>
    </source>
</reference>
<dbReference type="RefSeq" id="WP_225978953.1">
    <property type="nucleotide sequence ID" value="NZ_CP028290.1"/>
</dbReference>
<keyword evidence="2" id="KW-1185">Reference proteome</keyword>
<evidence type="ECO:0000313" key="1">
    <source>
        <dbReference type="EMBL" id="SDO65058.1"/>
    </source>
</evidence>
<dbReference type="AlphaFoldDB" id="A0A1H0LA39"/>
<evidence type="ECO:0000313" key="2">
    <source>
        <dbReference type="Proteomes" id="UP000199317"/>
    </source>
</evidence>
<accession>A0A1H0LA39</accession>
<dbReference type="Proteomes" id="UP000199317">
    <property type="component" value="Unassembled WGS sequence"/>
</dbReference>
<name>A0A1H0LA39_9BURK</name>
<gene>
    <name evidence="1" type="ORF">SAMN04489708_102114</name>
</gene>
<proteinExistence type="predicted"/>
<organism evidence="1 2">
    <name type="scientific">Paracidovorax cattleyae</name>
    <dbReference type="NCBI Taxonomy" id="80868"/>
    <lineage>
        <taxon>Bacteria</taxon>
        <taxon>Pseudomonadati</taxon>
        <taxon>Pseudomonadota</taxon>
        <taxon>Betaproteobacteria</taxon>
        <taxon>Burkholderiales</taxon>
        <taxon>Comamonadaceae</taxon>
        <taxon>Paracidovorax</taxon>
    </lineage>
</organism>
<protein>
    <submittedName>
        <fullName evidence="1">Uncharacterized protein</fullName>
    </submittedName>
</protein>